<dbReference type="Proteomes" id="UP000014629">
    <property type="component" value="Unassembled WGS sequence"/>
</dbReference>
<sequence>MPTPAEVFPPKRPAPPAAPAQRLAAPAQRLAAG</sequence>
<evidence type="ECO:0000256" key="1">
    <source>
        <dbReference type="SAM" id="MobiDB-lite"/>
    </source>
</evidence>
<protein>
    <submittedName>
        <fullName evidence="2">Uncharacterized protein</fullName>
    </submittedName>
</protein>
<proteinExistence type="predicted"/>
<organism evidence="2 3">
    <name type="scientific">Streptomyces aurantiacus JA 4570</name>
    <dbReference type="NCBI Taxonomy" id="1286094"/>
    <lineage>
        <taxon>Bacteria</taxon>
        <taxon>Bacillati</taxon>
        <taxon>Actinomycetota</taxon>
        <taxon>Actinomycetes</taxon>
        <taxon>Kitasatosporales</taxon>
        <taxon>Streptomycetaceae</taxon>
        <taxon>Streptomyces</taxon>
        <taxon>Streptomyces aurantiacus group</taxon>
    </lineage>
</organism>
<evidence type="ECO:0000313" key="2">
    <source>
        <dbReference type="EMBL" id="EPH40941.1"/>
    </source>
</evidence>
<comment type="caution">
    <text evidence="2">The sequence shown here is derived from an EMBL/GenBank/DDBJ whole genome shotgun (WGS) entry which is preliminary data.</text>
</comment>
<reference evidence="2 3" key="1">
    <citation type="submission" date="2013-02" db="EMBL/GenBank/DDBJ databases">
        <title>Draft Genome Sequence of Streptomyces aurantiacus, Which Produces Setomimycin.</title>
        <authorList>
            <person name="Gruening B.A."/>
            <person name="Praeg A."/>
            <person name="Erxleben A."/>
            <person name="Guenther S."/>
            <person name="Mueller M."/>
        </authorList>
    </citation>
    <scope>NUCLEOTIDE SEQUENCE [LARGE SCALE GENOMIC DNA]</scope>
    <source>
        <strain evidence="2 3">JA 4570</strain>
    </source>
</reference>
<feature type="region of interest" description="Disordered" evidence="1">
    <location>
        <begin position="1"/>
        <end position="33"/>
    </location>
</feature>
<name>S3ZB50_9ACTN</name>
<gene>
    <name evidence="2" type="ORF">STRAU_6022</name>
</gene>
<keyword evidence="3" id="KW-1185">Reference proteome</keyword>
<dbReference type="EMBL" id="AOPZ01000359">
    <property type="protein sequence ID" value="EPH40941.1"/>
    <property type="molecule type" value="Genomic_DNA"/>
</dbReference>
<accession>S3ZB50</accession>
<evidence type="ECO:0000313" key="3">
    <source>
        <dbReference type="Proteomes" id="UP000014629"/>
    </source>
</evidence>
<feature type="compositionally biased region" description="Low complexity" evidence="1">
    <location>
        <begin position="19"/>
        <end position="33"/>
    </location>
</feature>
<dbReference type="AlphaFoldDB" id="S3ZB50"/>